<sequence length="185" mass="20964">MQSTEPTICTIDGCEKPVKRKALCYGHYMKQWRYGDPLHVPFKPKHDLLGERFGALVVAEYIPAKRSEGGSLWLCRCDCGRVTRVRTGDLRRGSAQSCGGAHHRYQDVIGIGGAHDRVKRMHGSASQHRCVDCGGLAAHWSYDHRDENERIDDKRGPYSLDPAHYEARCVPCHKRFDLDYLARIA</sequence>
<organism evidence="1 2">
    <name type="scientific">Microbacterium soli</name>
    <dbReference type="NCBI Taxonomy" id="446075"/>
    <lineage>
        <taxon>Bacteria</taxon>
        <taxon>Bacillati</taxon>
        <taxon>Actinomycetota</taxon>
        <taxon>Actinomycetes</taxon>
        <taxon>Micrococcales</taxon>
        <taxon>Microbacteriaceae</taxon>
        <taxon>Microbacterium</taxon>
    </lineage>
</organism>
<evidence type="ECO:0000313" key="1">
    <source>
        <dbReference type="EMBL" id="GAA3947974.1"/>
    </source>
</evidence>
<protein>
    <recommendedName>
        <fullName evidence="3">HNH endonuclease</fullName>
    </recommendedName>
</protein>
<comment type="caution">
    <text evidence="1">The sequence shown here is derived from an EMBL/GenBank/DDBJ whole genome shotgun (WGS) entry which is preliminary data.</text>
</comment>
<accession>A0ABP7NKQ1</accession>
<reference evidence="2" key="1">
    <citation type="journal article" date="2019" name="Int. J. Syst. Evol. Microbiol.">
        <title>The Global Catalogue of Microorganisms (GCM) 10K type strain sequencing project: providing services to taxonomists for standard genome sequencing and annotation.</title>
        <authorList>
            <consortium name="The Broad Institute Genomics Platform"/>
            <consortium name="The Broad Institute Genome Sequencing Center for Infectious Disease"/>
            <person name="Wu L."/>
            <person name="Ma J."/>
        </authorList>
    </citation>
    <scope>NUCLEOTIDE SEQUENCE [LARGE SCALE GENOMIC DNA]</scope>
    <source>
        <strain evidence="2">JCM 17024</strain>
    </source>
</reference>
<dbReference type="EMBL" id="BAABCP010000002">
    <property type="protein sequence ID" value="GAA3947974.1"/>
    <property type="molecule type" value="Genomic_DNA"/>
</dbReference>
<evidence type="ECO:0008006" key="3">
    <source>
        <dbReference type="Google" id="ProtNLM"/>
    </source>
</evidence>
<dbReference type="RefSeq" id="WP_344820249.1">
    <property type="nucleotide sequence ID" value="NZ_BAABCP010000002.1"/>
</dbReference>
<evidence type="ECO:0000313" key="2">
    <source>
        <dbReference type="Proteomes" id="UP001501591"/>
    </source>
</evidence>
<proteinExistence type="predicted"/>
<keyword evidence="2" id="KW-1185">Reference proteome</keyword>
<gene>
    <name evidence="1" type="ORF">GCM10022383_27190</name>
</gene>
<name>A0ABP7NKQ1_9MICO</name>
<dbReference type="Proteomes" id="UP001501591">
    <property type="component" value="Unassembled WGS sequence"/>
</dbReference>